<dbReference type="RefSeq" id="WP_346757402.1">
    <property type="nucleotide sequence ID" value="NZ_JAUJEB010000001.1"/>
</dbReference>
<dbReference type="Proteomes" id="UP001172083">
    <property type="component" value="Unassembled WGS sequence"/>
</dbReference>
<accession>A0ABT8L2V3</accession>
<organism evidence="1 2">
    <name type="scientific">Agaribacillus aureus</name>
    <dbReference type="NCBI Taxonomy" id="3051825"/>
    <lineage>
        <taxon>Bacteria</taxon>
        <taxon>Pseudomonadati</taxon>
        <taxon>Bacteroidota</taxon>
        <taxon>Cytophagia</taxon>
        <taxon>Cytophagales</taxon>
        <taxon>Splendidivirgaceae</taxon>
        <taxon>Agaribacillus</taxon>
    </lineage>
</organism>
<comment type="caution">
    <text evidence="1">The sequence shown here is derived from an EMBL/GenBank/DDBJ whole genome shotgun (WGS) entry which is preliminary data.</text>
</comment>
<evidence type="ECO:0000313" key="1">
    <source>
        <dbReference type="EMBL" id="MDN5212077.1"/>
    </source>
</evidence>
<evidence type="ECO:0000313" key="2">
    <source>
        <dbReference type="Proteomes" id="UP001172083"/>
    </source>
</evidence>
<dbReference type="InterPro" id="IPR026444">
    <property type="entry name" value="Secre_tail"/>
</dbReference>
<keyword evidence="2" id="KW-1185">Reference proteome</keyword>
<gene>
    <name evidence="1" type="ORF">QQ020_08440</name>
</gene>
<dbReference type="NCBIfam" id="TIGR04183">
    <property type="entry name" value="Por_Secre_tail"/>
    <property type="match status" value="1"/>
</dbReference>
<dbReference type="EMBL" id="JAUJEB010000001">
    <property type="protein sequence ID" value="MDN5212077.1"/>
    <property type="molecule type" value="Genomic_DNA"/>
</dbReference>
<reference evidence="1" key="1">
    <citation type="submission" date="2023-06" db="EMBL/GenBank/DDBJ databases">
        <title>Genomic of Agaribacillus aureum.</title>
        <authorList>
            <person name="Wang G."/>
        </authorList>
    </citation>
    <scope>NUCLEOTIDE SEQUENCE</scope>
    <source>
        <strain evidence="1">BMA12</strain>
    </source>
</reference>
<protein>
    <submittedName>
        <fullName evidence="1">T9SS type A sorting domain-containing protein</fullName>
    </submittedName>
</protein>
<proteinExistence type="predicted"/>
<name>A0ABT8L2V3_9BACT</name>
<sequence>MRAIFLSLIAVGLSSLGLAQEFPISGWPTNQHDVSGLVAFNKAKTRDEPVNSTSFKKDTIKWSQVARYHKSITRRKPEPKHFRAQNRSEMARIAAQTGRTGLSIYPDPGEEIAALDLKPDEVFQVVISDLSGNELLRKINPCSIDFSQFHRGVYLLEIMTSSGFSRMRVIKR</sequence>